<dbReference type="EMBL" id="NRSD01000009">
    <property type="protein sequence ID" value="MBK1645091.1"/>
    <property type="molecule type" value="Genomic_DNA"/>
</dbReference>
<gene>
    <name evidence="1" type="ORF">CKO25_10585</name>
</gene>
<proteinExistence type="predicted"/>
<sequence length="127" mass="14356">MAEAVHLLADCHLNYLPQPFEQEWSPFTRLSFPSKLTTYLGAGAPLLLHTPPYGSLHGFFDRYPFGVRCDTLEPSSLIKALCDLLEEPERYRQAGEALTRALDEAFTAERFHSDFLRVLACARPQAD</sequence>
<organism evidence="1 2">
    <name type="scientific">Thiocapsa imhoffii</name>
    <dbReference type="NCBI Taxonomy" id="382777"/>
    <lineage>
        <taxon>Bacteria</taxon>
        <taxon>Pseudomonadati</taxon>
        <taxon>Pseudomonadota</taxon>
        <taxon>Gammaproteobacteria</taxon>
        <taxon>Chromatiales</taxon>
        <taxon>Chromatiaceae</taxon>
        <taxon>Thiocapsa</taxon>
    </lineage>
</organism>
<dbReference type="Proteomes" id="UP001138802">
    <property type="component" value="Unassembled WGS sequence"/>
</dbReference>
<keyword evidence="2" id="KW-1185">Reference proteome</keyword>
<dbReference type="AlphaFoldDB" id="A0A9X0WHZ9"/>
<evidence type="ECO:0000313" key="1">
    <source>
        <dbReference type="EMBL" id="MBK1645091.1"/>
    </source>
</evidence>
<reference evidence="1 2" key="1">
    <citation type="journal article" date="2020" name="Microorganisms">
        <title>Osmotic Adaptation and Compatible Solute Biosynthesis of Phototrophic Bacteria as Revealed from Genome Analyses.</title>
        <authorList>
            <person name="Imhoff J.F."/>
            <person name="Rahn T."/>
            <person name="Kunzel S."/>
            <person name="Keller A."/>
            <person name="Neulinger S.C."/>
        </authorList>
    </citation>
    <scope>NUCLEOTIDE SEQUENCE [LARGE SCALE GENOMIC DNA]</scope>
    <source>
        <strain evidence="1 2">DSM 21303</strain>
    </source>
</reference>
<accession>A0A9X0WHZ9</accession>
<comment type="caution">
    <text evidence="1">The sequence shown here is derived from an EMBL/GenBank/DDBJ whole genome shotgun (WGS) entry which is preliminary data.</text>
</comment>
<evidence type="ECO:0000313" key="2">
    <source>
        <dbReference type="Proteomes" id="UP001138802"/>
    </source>
</evidence>
<protein>
    <submittedName>
        <fullName evidence="1">Uncharacterized protein</fullName>
    </submittedName>
</protein>
<name>A0A9X0WHZ9_9GAMM</name>